<sequence>MILIVGMYVFGVAAAGAGLTSNFFVTKNQKELHRRYVKLTKARDKVTLEMKVAHTNVLIARTTRCFMVCGLVLMGLGRFWST</sequence>
<evidence type="ECO:0000256" key="1">
    <source>
        <dbReference type="SAM" id="Phobius"/>
    </source>
</evidence>
<keyword evidence="3" id="KW-1185">Reference proteome</keyword>
<comment type="caution">
    <text evidence="2">The sequence shown here is derived from an EMBL/GenBank/DDBJ whole genome shotgun (WGS) entry which is preliminary data.</text>
</comment>
<dbReference type="EMBL" id="JABBFW010000037">
    <property type="protein sequence ID" value="NML18666.1"/>
    <property type="molecule type" value="Genomic_DNA"/>
</dbReference>
<protein>
    <submittedName>
        <fullName evidence="2">Uncharacterized protein</fullName>
    </submittedName>
</protein>
<dbReference type="Proteomes" id="UP000574067">
    <property type="component" value="Unassembled WGS sequence"/>
</dbReference>
<evidence type="ECO:0000313" key="3">
    <source>
        <dbReference type="Proteomes" id="UP000574067"/>
    </source>
</evidence>
<accession>A0A848FHP3</accession>
<evidence type="ECO:0000313" key="2">
    <source>
        <dbReference type="EMBL" id="NML18666.1"/>
    </source>
</evidence>
<keyword evidence="1" id="KW-0472">Membrane</keyword>
<gene>
    <name evidence="2" type="ORF">HHL10_27225</name>
</gene>
<feature type="transmembrane region" description="Helical" evidence="1">
    <location>
        <begin position="58"/>
        <end position="80"/>
    </location>
</feature>
<feature type="transmembrane region" description="Helical" evidence="1">
    <location>
        <begin position="6"/>
        <end position="25"/>
    </location>
</feature>
<dbReference type="RefSeq" id="WP_169163563.1">
    <property type="nucleotide sequence ID" value="NZ_JABBFW010000037.1"/>
</dbReference>
<organism evidence="2 3">
    <name type="scientific">Azohydromonas caseinilytica</name>
    <dbReference type="NCBI Taxonomy" id="2728836"/>
    <lineage>
        <taxon>Bacteria</taxon>
        <taxon>Pseudomonadati</taxon>
        <taxon>Pseudomonadota</taxon>
        <taxon>Betaproteobacteria</taxon>
        <taxon>Burkholderiales</taxon>
        <taxon>Sphaerotilaceae</taxon>
        <taxon>Azohydromonas</taxon>
    </lineage>
</organism>
<name>A0A848FHP3_9BURK</name>
<keyword evidence="1" id="KW-1133">Transmembrane helix</keyword>
<keyword evidence="1" id="KW-0812">Transmembrane</keyword>
<dbReference type="AlphaFoldDB" id="A0A848FHP3"/>
<reference evidence="2 3" key="1">
    <citation type="submission" date="2020-04" db="EMBL/GenBank/DDBJ databases">
        <title>Azohydromonas sp. isolated from soil.</title>
        <authorList>
            <person name="Dahal R.H."/>
        </authorList>
    </citation>
    <scope>NUCLEOTIDE SEQUENCE [LARGE SCALE GENOMIC DNA]</scope>
    <source>
        <strain evidence="2 3">G-1-1-14</strain>
    </source>
</reference>
<proteinExistence type="predicted"/>